<feature type="transmembrane region" description="Helical" evidence="1">
    <location>
        <begin position="280"/>
        <end position="306"/>
    </location>
</feature>
<organism evidence="2 3">
    <name type="scientific">Clostridium fallax</name>
    <dbReference type="NCBI Taxonomy" id="1533"/>
    <lineage>
        <taxon>Bacteria</taxon>
        <taxon>Bacillati</taxon>
        <taxon>Bacillota</taxon>
        <taxon>Clostridia</taxon>
        <taxon>Eubacteriales</taxon>
        <taxon>Clostridiaceae</taxon>
        <taxon>Clostridium</taxon>
    </lineage>
</organism>
<gene>
    <name evidence="2" type="ORF">SAMN05443638_11071</name>
</gene>
<dbReference type="RefSeq" id="WP_072895348.1">
    <property type="nucleotide sequence ID" value="NZ_FQVM01000010.1"/>
</dbReference>
<feature type="transmembrane region" description="Helical" evidence="1">
    <location>
        <begin position="21"/>
        <end position="42"/>
    </location>
</feature>
<name>A0A1M4W5J7_9CLOT</name>
<evidence type="ECO:0000313" key="2">
    <source>
        <dbReference type="EMBL" id="SHE76373.1"/>
    </source>
</evidence>
<sequence>MFNKFLKFIDIRRIKDSRFLILINSTIIFFIFFIGSNTHLMLKESYLLDIKNHNNNFIIKQFFSFNWITVLILYFACGIMTFIILKNKDKNFIGEIKERTKYFITNFFIIILSILFGVLLFFIIKFSIIFFKSNYYGGFPSYKNLLSFVFIQLSFSSLSVASIFLVNSFIKDRYKAILVPLFILEIPLIIFSFTTILTSTKLFPLKYLGELANKLFVGNIVNAFLYDFRLEFLILPKRILATISFLILSFIFIILAYNLLKKLNSKKIINEYYFKESKIFYFILISMILSYISTIVLTFIITFIFVSIGFEGIKLLFDFLYIGLIIVYYYIFKYVEKKRNNKLNFEKKEKAKVIFLGE</sequence>
<keyword evidence="3" id="KW-1185">Reference proteome</keyword>
<proteinExistence type="predicted"/>
<dbReference type="AlphaFoldDB" id="A0A1M4W5J7"/>
<dbReference type="EMBL" id="FQVM01000010">
    <property type="protein sequence ID" value="SHE76373.1"/>
    <property type="molecule type" value="Genomic_DNA"/>
</dbReference>
<feature type="transmembrane region" description="Helical" evidence="1">
    <location>
        <begin position="312"/>
        <end position="332"/>
    </location>
</feature>
<dbReference type="Proteomes" id="UP000184035">
    <property type="component" value="Unassembled WGS sequence"/>
</dbReference>
<feature type="transmembrane region" description="Helical" evidence="1">
    <location>
        <begin position="106"/>
        <end position="129"/>
    </location>
</feature>
<keyword evidence="1" id="KW-0812">Transmembrane</keyword>
<evidence type="ECO:0000256" key="1">
    <source>
        <dbReference type="SAM" id="Phobius"/>
    </source>
</evidence>
<keyword evidence="1" id="KW-0472">Membrane</keyword>
<keyword evidence="1" id="KW-1133">Transmembrane helix</keyword>
<evidence type="ECO:0000313" key="3">
    <source>
        <dbReference type="Proteomes" id="UP000184035"/>
    </source>
</evidence>
<feature type="transmembrane region" description="Helical" evidence="1">
    <location>
        <begin position="177"/>
        <end position="197"/>
    </location>
</feature>
<feature type="transmembrane region" description="Helical" evidence="1">
    <location>
        <begin position="239"/>
        <end position="260"/>
    </location>
</feature>
<accession>A0A1M4W5J7</accession>
<feature type="transmembrane region" description="Helical" evidence="1">
    <location>
        <begin position="62"/>
        <end position="85"/>
    </location>
</feature>
<feature type="transmembrane region" description="Helical" evidence="1">
    <location>
        <begin position="149"/>
        <end position="170"/>
    </location>
</feature>
<dbReference type="STRING" id="1533.SAMN05443638_11071"/>
<protein>
    <submittedName>
        <fullName evidence="2">Uncharacterized protein</fullName>
    </submittedName>
</protein>
<reference evidence="2 3" key="1">
    <citation type="submission" date="2016-11" db="EMBL/GenBank/DDBJ databases">
        <authorList>
            <person name="Jaros S."/>
            <person name="Januszkiewicz K."/>
            <person name="Wedrychowicz H."/>
        </authorList>
    </citation>
    <scope>NUCLEOTIDE SEQUENCE [LARGE SCALE GENOMIC DNA]</scope>
    <source>
        <strain evidence="2 3">DSM 2631</strain>
    </source>
</reference>